<name>A0ABR3VBH8_9PEZI</name>
<feature type="region of interest" description="Disordered" evidence="1">
    <location>
        <begin position="177"/>
        <end position="205"/>
    </location>
</feature>
<dbReference type="EMBL" id="JAZHXJ010002371">
    <property type="protein sequence ID" value="KAL1839205.1"/>
    <property type="molecule type" value="Genomic_DNA"/>
</dbReference>
<dbReference type="Proteomes" id="UP001586593">
    <property type="component" value="Unassembled WGS sequence"/>
</dbReference>
<reference evidence="2 3" key="1">
    <citation type="journal article" date="2024" name="Commun. Biol.">
        <title>Comparative genomic analysis of thermophilic fungi reveals convergent evolutionary adaptations and gene losses.</title>
        <authorList>
            <person name="Steindorff A.S."/>
            <person name="Aguilar-Pontes M.V."/>
            <person name="Robinson A.J."/>
            <person name="Andreopoulos B."/>
            <person name="LaButti K."/>
            <person name="Kuo A."/>
            <person name="Mondo S."/>
            <person name="Riley R."/>
            <person name="Otillar R."/>
            <person name="Haridas S."/>
            <person name="Lipzen A."/>
            <person name="Grimwood J."/>
            <person name="Schmutz J."/>
            <person name="Clum A."/>
            <person name="Reid I.D."/>
            <person name="Moisan M.C."/>
            <person name="Butler G."/>
            <person name="Nguyen T.T.M."/>
            <person name="Dewar K."/>
            <person name="Conant G."/>
            <person name="Drula E."/>
            <person name="Henrissat B."/>
            <person name="Hansel C."/>
            <person name="Singer S."/>
            <person name="Hutchinson M.I."/>
            <person name="de Vries R.P."/>
            <person name="Natvig D.O."/>
            <person name="Powell A.J."/>
            <person name="Tsang A."/>
            <person name="Grigoriev I.V."/>
        </authorList>
    </citation>
    <scope>NUCLEOTIDE SEQUENCE [LARGE SCALE GENOMIC DNA]</scope>
    <source>
        <strain evidence="2 3">ATCC 24622</strain>
    </source>
</reference>
<keyword evidence="3" id="KW-1185">Reference proteome</keyword>
<gene>
    <name evidence="2" type="ORF">VTK73DRAFT_4105</name>
</gene>
<proteinExistence type="predicted"/>
<feature type="region of interest" description="Disordered" evidence="1">
    <location>
        <begin position="37"/>
        <end position="94"/>
    </location>
</feature>
<organism evidence="2 3">
    <name type="scientific">Phialemonium thermophilum</name>
    <dbReference type="NCBI Taxonomy" id="223376"/>
    <lineage>
        <taxon>Eukaryota</taxon>
        <taxon>Fungi</taxon>
        <taxon>Dikarya</taxon>
        <taxon>Ascomycota</taxon>
        <taxon>Pezizomycotina</taxon>
        <taxon>Sordariomycetes</taxon>
        <taxon>Sordariomycetidae</taxon>
        <taxon>Cephalothecales</taxon>
        <taxon>Cephalothecaceae</taxon>
        <taxon>Phialemonium</taxon>
    </lineage>
</organism>
<evidence type="ECO:0000256" key="1">
    <source>
        <dbReference type="SAM" id="MobiDB-lite"/>
    </source>
</evidence>
<protein>
    <submittedName>
        <fullName evidence="2">Uncharacterized protein</fullName>
    </submittedName>
</protein>
<comment type="caution">
    <text evidence="2">The sequence shown here is derived from an EMBL/GenBank/DDBJ whole genome shotgun (WGS) entry which is preliminary data.</text>
</comment>
<feature type="compositionally biased region" description="Polar residues" evidence="1">
    <location>
        <begin position="52"/>
        <end position="65"/>
    </location>
</feature>
<sequence length="353" mass="37704">MARAVPPPTSPVDYIRRGRMRPTKSAATACQAHVLLTTPSPQQPRRIDVRKSGTTPTHARLSSATGLEPEPAGDHVSAGPAAGPTSRMRARDRRGAVRRGVSLGSDAAVSVREPDAQLQHGHEELGGVVPGLPRSAGRRGDSGIAAAACRRALRRDLDLHRLPRLAVAHGCCGVSLSGRGHTPGEPSRRGDRCGEGRSHGLGRPVGGGGGRVLLRWGQKRVVPLLPFQVTDVYMQDGRVLFWRRANQAALRRMESRQPRPRRAGSSQTVTGRQMTCLSSRCSRDMAWPLEAGPASRARAVACQPGCRRIAVALGTVDGESEAEKRSWFERHDAGDTCGCVGEHGDDMRGVAVA</sequence>
<evidence type="ECO:0000313" key="2">
    <source>
        <dbReference type="EMBL" id="KAL1839205.1"/>
    </source>
</evidence>
<accession>A0ABR3VBH8</accession>
<feature type="compositionally biased region" description="Basic and acidic residues" evidence="1">
    <location>
        <begin position="186"/>
        <end position="198"/>
    </location>
</feature>
<evidence type="ECO:0000313" key="3">
    <source>
        <dbReference type="Proteomes" id="UP001586593"/>
    </source>
</evidence>